<dbReference type="Proteomes" id="UP000177579">
    <property type="component" value="Unassembled WGS sequence"/>
</dbReference>
<dbReference type="InterPro" id="IPR005532">
    <property type="entry name" value="SUMF_dom"/>
</dbReference>
<dbReference type="PANTHER" id="PTHR23150:SF19">
    <property type="entry name" value="FORMYLGLYCINE-GENERATING ENZYME"/>
    <property type="match status" value="1"/>
</dbReference>
<dbReference type="Gene3D" id="3.90.1580.10">
    <property type="entry name" value="paralog of FGE (formylglycine-generating enzyme)"/>
    <property type="match status" value="1"/>
</dbReference>
<comment type="caution">
    <text evidence="2">The sequence shown here is derived from an EMBL/GenBank/DDBJ whole genome shotgun (WGS) entry which is preliminary data.</text>
</comment>
<dbReference type="SUPFAM" id="SSF56436">
    <property type="entry name" value="C-type lectin-like"/>
    <property type="match status" value="1"/>
</dbReference>
<dbReference type="GO" id="GO:0120147">
    <property type="term" value="F:formylglycine-generating oxidase activity"/>
    <property type="evidence" value="ECO:0007669"/>
    <property type="project" value="TreeGrafter"/>
</dbReference>
<accession>A0A1F5TSP8</accession>
<dbReference type="EMBL" id="MFGO01000004">
    <property type="protein sequence ID" value="OGF41804.1"/>
    <property type="molecule type" value="Genomic_DNA"/>
</dbReference>
<evidence type="ECO:0000313" key="2">
    <source>
        <dbReference type="EMBL" id="OGF41804.1"/>
    </source>
</evidence>
<organism evidence="2 3">
    <name type="scientific">Candidatus Falkowbacteria bacterium RIFOXYD2_FULL_34_120</name>
    <dbReference type="NCBI Taxonomy" id="1798007"/>
    <lineage>
        <taxon>Bacteria</taxon>
        <taxon>Candidatus Falkowiibacteriota</taxon>
    </lineage>
</organism>
<gene>
    <name evidence="2" type="ORF">A2531_05240</name>
</gene>
<dbReference type="Pfam" id="PF03781">
    <property type="entry name" value="FGE-sulfatase"/>
    <property type="match status" value="1"/>
</dbReference>
<dbReference type="InterPro" id="IPR016187">
    <property type="entry name" value="CTDL_fold"/>
</dbReference>
<evidence type="ECO:0000313" key="3">
    <source>
        <dbReference type="Proteomes" id="UP000177579"/>
    </source>
</evidence>
<dbReference type="InterPro" id="IPR051043">
    <property type="entry name" value="Sulfatase_Mod_Factor_Kinase"/>
</dbReference>
<sequence>MRIVKKRKFFGMREIIVIVLAVILTTLGIKAVDNLGTKSDDFCPDNMVFIVSTGGGFCVDIYEASAGADCLYDNPANQEETRKNIDHPGCAPVSEANKIPWRNISQNQAGIACTKSGKRLLTNKEWLQASLGTPDVSNNWNQDDCNVSENWGNKPGFTGTGKRCISSFGVYDMIGNVWEWVADTVYDGKLGNKELPPSGFVLSVDDEALPVETNVNTGDPNYYHDYFWLKTSGARAMARGGYWDNKEEAGQYSIYAVSPPSYVGTGIGFRCAK</sequence>
<name>A0A1F5TSP8_9BACT</name>
<feature type="domain" description="Sulfatase-modifying factor enzyme-like" evidence="1">
    <location>
        <begin position="80"/>
        <end position="273"/>
    </location>
</feature>
<dbReference type="AlphaFoldDB" id="A0A1F5TSP8"/>
<evidence type="ECO:0000259" key="1">
    <source>
        <dbReference type="Pfam" id="PF03781"/>
    </source>
</evidence>
<dbReference type="PANTHER" id="PTHR23150">
    <property type="entry name" value="SULFATASE MODIFYING FACTOR 1, 2"/>
    <property type="match status" value="1"/>
</dbReference>
<protein>
    <recommendedName>
        <fullName evidence="1">Sulfatase-modifying factor enzyme-like domain-containing protein</fullName>
    </recommendedName>
</protein>
<proteinExistence type="predicted"/>
<dbReference type="InterPro" id="IPR042095">
    <property type="entry name" value="SUMF_sf"/>
</dbReference>
<reference evidence="2 3" key="1">
    <citation type="journal article" date="2016" name="Nat. Commun.">
        <title>Thousands of microbial genomes shed light on interconnected biogeochemical processes in an aquifer system.</title>
        <authorList>
            <person name="Anantharaman K."/>
            <person name="Brown C.T."/>
            <person name="Hug L.A."/>
            <person name="Sharon I."/>
            <person name="Castelle C.J."/>
            <person name="Probst A.J."/>
            <person name="Thomas B.C."/>
            <person name="Singh A."/>
            <person name="Wilkins M.J."/>
            <person name="Karaoz U."/>
            <person name="Brodie E.L."/>
            <person name="Williams K.H."/>
            <person name="Hubbard S.S."/>
            <person name="Banfield J.F."/>
        </authorList>
    </citation>
    <scope>NUCLEOTIDE SEQUENCE [LARGE SCALE GENOMIC DNA]</scope>
</reference>